<dbReference type="RefSeq" id="WP_386776244.1">
    <property type="nucleotide sequence ID" value="NZ_JBHRUG010000031.1"/>
</dbReference>
<evidence type="ECO:0000256" key="5">
    <source>
        <dbReference type="ARBA" id="ARBA00022840"/>
    </source>
</evidence>
<evidence type="ECO:0000256" key="3">
    <source>
        <dbReference type="ARBA" id="ARBA00012737"/>
    </source>
</evidence>
<evidence type="ECO:0000256" key="6">
    <source>
        <dbReference type="ARBA" id="ARBA00048741"/>
    </source>
</evidence>
<comment type="pathway">
    <text evidence="1">Amino-acid biosynthesis; L-asparagine biosynthesis; L-asparagine from L-aspartate (L-Gln route): step 1/1.</text>
</comment>
<evidence type="ECO:0000256" key="4">
    <source>
        <dbReference type="ARBA" id="ARBA00022741"/>
    </source>
</evidence>
<reference evidence="9" key="1">
    <citation type="journal article" date="2019" name="Int. J. Syst. Evol. Microbiol.">
        <title>The Global Catalogue of Microorganisms (GCM) 10K type strain sequencing project: providing services to taxonomists for standard genome sequencing and annotation.</title>
        <authorList>
            <consortium name="The Broad Institute Genomics Platform"/>
            <consortium name="The Broad Institute Genome Sequencing Center for Infectious Disease"/>
            <person name="Wu L."/>
            <person name="Ma J."/>
        </authorList>
    </citation>
    <scope>NUCLEOTIDE SEQUENCE [LARGE SCALE GENOMIC DNA]</scope>
    <source>
        <strain evidence="9">CECT 7698</strain>
    </source>
</reference>
<comment type="caution">
    <text evidence="8">The sequence shown here is derived from an EMBL/GenBank/DDBJ whole genome shotgun (WGS) entry which is preliminary data.</text>
</comment>
<dbReference type="Gene3D" id="3.40.50.620">
    <property type="entry name" value="HUPs"/>
    <property type="match status" value="2"/>
</dbReference>
<dbReference type="InterPro" id="IPR001962">
    <property type="entry name" value="Asn_synthase"/>
</dbReference>
<dbReference type="SUPFAM" id="SSF56235">
    <property type="entry name" value="N-terminal nucleophile aminohydrolases (Ntn hydrolases)"/>
    <property type="match status" value="1"/>
</dbReference>
<evidence type="ECO:0000313" key="9">
    <source>
        <dbReference type="Proteomes" id="UP001595579"/>
    </source>
</evidence>
<keyword evidence="9" id="KW-1185">Reference proteome</keyword>
<dbReference type="PANTHER" id="PTHR43284:SF1">
    <property type="entry name" value="ASPARAGINE SYNTHETASE"/>
    <property type="match status" value="1"/>
</dbReference>
<dbReference type="InterPro" id="IPR051786">
    <property type="entry name" value="ASN_synthetase/amidase"/>
</dbReference>
<dbReference type="PIRSF" id="PIRSF001589">
    <property type="entry name" value="Asn_synthetase_glu-h"/>
    <property type="match status" value="1"/>
</dbReference>
<proteinExistence type="inferred from homology"/>
<keyword evidence="4" id="KW-0547">Nucleotide-binding</keyword>
<keyword evidence="5" id="KW-0067">ATP-binding</keyword>
<accession>A0ABV7LSR3</accession>
<organism evidence="8 9">
    <name type="scientific">Litchfieldella rifensis</name>
    <dbReference type="NCBI Taxonomy" id="762643"/>
    <lineage>
        <taxon>Bacteria</taxon>
        <taxon>Pseudomonadati</taxon>
        <taxon>Pseudomonadota</taxon>
        <taxon>Gammaproteobacteria</taxon>
        <taxon>Oceanospirillales</taxon>
        <taxon>Halomonadaceae</taxon>
        <taxon>Litchfieldella</taxon>
    </lineage>
</organism>
<dbReference type="Gene3D" id="3.60.20.10">
    <property type="entry name" value="Glutamine Phosphoribosylpyrophosphate, subunit 1, domain 1"/>
    <property type="match status" value="1"/>
</dbReference>
<evidence type="ECO:0000259" key="7">
    <source>
        <dbReference type="PROSITE" id="PS51278"/>
    </source>
</evidence>
<sequence>MSGLCGIIKFDGSPVDRAEVERMAARVAHRGPHGIHYHYQAGVGLACLSMDPTGDGTGACRPVVARRGRVVLAADARLDNRDECQQWDSQAAVIAGGKSRDGALPTDAELMLGALLDDGERRPGHLIGDYAYALWDAGRLELRLSRDAMGMRSLYYRVEHGRVLFATEVKQILAANNASRRLNEQAVAWHLAGMQTPPGCVFYEGIEEVKPGEEVLIDMLGHVRQRTVWQPDPDKRIRYRDEREYAEHFRELIVDAMRCRLRARNRVGVSLSGGIDSGTIATVAGWLGERGESASEIRAYSWAFNEFSECDERENSYRMAERYGIPIHEIPAEETRPLVDDAAHEPDEDDPFMMMYQAFVSRGLSAAAADRATVMFYGDRGDMICGNFLNDVPGMLGAGLVSQAYRELLLLSRIHGQSRISSVSRYVLRPTIASVVPPRVISKCRRKVLWLRLLATRKDGIHALRVRAGPGGRIGLYVRNSFLDRVKLPSQDPVYAAAAAWKQAATRQRYICIFAPFLTRGLIYNERECAKHGVEYSDPWSDRRIAEFILACPQHYVNRATEPKRIARRAMQEIMPDDAISSARKTSPSPLYEEALRNQAYEKVMQLITNSCCKERGYIDEFLLQEKFDDFVRGKISYFDIWSIISLEKWLKKYWCQS</sequence>
<dbReference type="Proteomes" id="UP001595579">
    <property type="component" value="Unassembled WGS sequence"/>
</dbReference>
<name>A0ABV7LSR3_9GAMM</name>
<dbReference type="PROSITE" id="PS51278">
    <property type="entry name" value="GATASE_TYPE_2"/>
    <property type="match status" value="1"/>
</dbReference>
<dbReference type="InterPro" id="IPR014729">
    <property type="entry name" value="Rossmann-like_a/b/a_fold"/>
</dbReference>
<feature type="domain" description="Glutamine amidotransferase type-2" evidence="7">
    <location>
        <begin position="5"/>
        <end position="220"/>
    </location>
</feature>
<dbReference type="EC" id="6.3.5.4" evidence="3"/>
<dbReference type="SUPFAM" id="SSF52402">
    <property type="entry name" value="Adenine nucleotide alpha hydrolases-like"/>
    <property type="match status" value="1"/>
</dbReference>
<dbReference type="InterPro" id="IPR006426">
    <property type="entry name" value="Asn_synth_AEB"/>
</dbReference>
<dbReference type="Pfam" id="PF00733">
    <property type="entry name" value="Asn_synthase"/>
    <property type="match status" value="1"/>
</dbReference>
<dbReference type="InterPro" id="IPR029055">
    <property type="entry name" value="Ntn_hydrolases_N"/>
</dbReference>
<evidence type="ECO:0000313" key="8">
    <source>
        <dbReference type="EMBL" id="MFC3285478.1"/>
    </source>
</evidence>
<dbReference type="EMBL" id="JBHRUG010000031">
    <property type="protein sequence ID" value="MFC3285478.1"/>
    <property type="molecule type" value="Genomic_DNA"/>
</dbReference>
<evidence type="ECO:0000256" key="1">
    <source>
        <dbReference type="ARBA" id="ARBA00005187"/>
    </source>
</evidence>
<dbReference type="Pfam" id="PF13537">
    <property type="entry name" value="GATase_7"/>
    <property type="match status" value="1"/>
</dbReference>
<comment type="catalytic activity">
    <reaction evidence="6">
        <text>L-aspartate + L-glutamine + ATP + H2O = L-asparagine + L-glutamate + AMP + diphosphate + H(+)</text>
        <dbReference type="Rhea" id="RHEA:12228"/>
        <dbReference type="ChEBI" id="CHEBI:15377"/>
        <dbReference type="ChEBI" id="CHEBI:15378"/>
        <dbReference type="ChEBI" id="CHEBI:29985"/>
        <dbReference type="ChEBI" id="CHEBI:29991"/>
        <dbReference type="ChEBI" id="CHEBI:30616"/>
        <dbReference type="ChEBI" id="CHEBI:33019"/>
        <dbReference type="ChEBI" id="CHEBI:58048"/>
        <dbReference type="ChEBI" id="CHEBI:58359"/>
        <dbReference type="ChEBI" id="CHEBI:456215"/>
        <dbReference type="EC" id="6.3.5.4"/>
    </reaction>
</comment>
<evidence type="ECO:0000256" key="2">
    <source>
        <dbReference type="ARBA" id="ARBA00005752"/>
    </source>
</evidence>
<gene>
    <name evidence="8" type="ORF">ACFOEV_17905</name>
</gene>
<dbReference type="InterPro" id="IPR017932">
    <property type="entry name" value="GATase_2_dom"/>
</dbReference>
<comment type="similarity">
    <text evidence="2">Belongs to the asparagine synthetase family.</text>
</comment>
<dbReference type="PANTHER" id="PTHR43284">
    <property type="entry name" value="ASPARAGINE SYNTHETASE (GLUTAMINE-HYDROLYZING)"/>
    <property type="match status" value="1"/>
</dbReference>
<protein>
    <recommendedName>
        <fullName evidence="3">asparagine synthase (glutamine-hydrolyzing)</fullName>
        <ecNumber evidence="3">6.3.5.4</ecNumber>
    </recommendedName>
</protein>